<protein>
    <submittedName>
        <fullName evidence="1">Uncharacterized protein</fullName>
    </submittedName>
</protein>
<gene>
    <name evidence="1" type="ORF">B0H17DRAFT_1139324</name>
</gene>
<sequence length="188" mass="18042">MNIHFAPEAGKDEALAKIELIGNIEDLHALAKERTVPLGIPLGELARSYVLAGGDASGLKMPGVSRGMGQRVGLRAGRVRARGDFRGGSRVVCGLDGRGAAAVGINIPLGRGLKGEGPGVAGTVCSAGCASVCVTDGGVGVAAGCAVGAGVAVVGAGAGWGAGVGAAVGGPSWHAAGRWTGGLGAPTG</sequence>
<dbReference type="EMBL" id="JARKIE010000133">
    <property type="protein sequence ID" value="KAJ7678634.1"/>
    <property type="molecule type" value="Genomic_DNA"/>
</dbReference>
<proteinExistence type="predicted"/>
<comment type="caution">
    <text evidence="1">The sequence shown here is derived from an EMBL/GenBank/DDBJ whole genome shotgun (WGS) entry which is preliminary data.</text>
</comment>
<keyword evidence="2" id="KW-1185">Reference proteome</keyword>
<evidence type="ECO:0000313" key="1">
    <source>
        <dbReference type="EMBL" id="KAJ7678634.1"/>
    </source>
</evidence>
<accession>A0AAD7D4X9</accession>
<name>A0AAD7D4X9_MYCRO</name>
<evidence type="ECO:0000313" key="2">
    <source>
        <dbReference type="Proteomes" id="UP001221757"/>
    </source>
</evidence>
<organism evidence="1 2">
    <name type="scientific">Mycena rosella</name>
    <name type="common">Pink bonnet</name>
    <name type="synonym">Agaricus rosellus</name>
    <dbReference type="NCBI Taxonomy" id="1033263"/>
    <lineage>
        <taxon>Eukaryota</taxon>
        <taxon>Fungi</taxon>
        <taxon>Dikarya</taxon>
        <taxon>Basidiomycota</taxon>
        <taxon>Agaricomycotina</taxon>
        <taxon>Agaricomycetes</taxon>
        <taxon>Agaricomycetidae</taxon>
        <taxon>Agaricales</taxon>
        <taxon>Marasmiineae</taxon>
        <taxon>Mycenaceae</taxon>
        <taxon>Mycena</taxon>
    </lineage>
</organism>
<dbReference type="AlphaFoldDB" id="A0AAD7D4X9"/>
<dbReference type="Proteomes" id="UP001221757">
    <property type="component" value="Unassembled WGS sequence"/>
</dbReference>
<reference evidence="1" key="1">
    <citation type="submission" date="2023-03" db="EMBL/GenBank/DDBJ databases">
        <title>Massive genome expansion in bonnet fungi (Mycena s.s.) driven by repeated elements and novel gene families across ecological guilds.</title>
        <authorList>
            <consortium name="Lawrence Berkeley National Laboratory"/>
            <person name="Harder C.B."/>
            <person name="Miyauchi S."/>
            <person name="Viragh M."/>
            <person name="Kuo A."/>
            <person name="Thoen E."/>
            <person name="Andreopoulos B."/>
            <person name="Lu D."/>
            <person name="Skrede I."/>
            <person name="Drula E."/>
            <person name="Henrissat B."/>
            <person name="Morin E."/>
            <person name="Kohler A."/>
            <person name="Barry K."/>
            <person name="LaButti K."/>
            <person name="Morin E."/>
            <person name="Salamov A."/>
            <person name="Lipzen A."/>
            <person name="Mereny Z."/>
            <person name="Hegedus B."/>
            <person name="Baldrian P."/>
            <person name="Stursova M."/>
            <person name="Weitz H."/>
            <person name="Taylor A."/>
            <person name="Grigoriev I.V."/>
            <person name="Nagy L.G."/>
            <person name="Martin F."/>
            <person name="Kauserud H."/>
        </authorList>
    </citation>
    <scope>NUCLEOTIDE SEQUENCE</scope>
    <source>
        <strain evidence="1">CBHHK067</strain>
    </source>
</reference>